<dbReference type="RefSeq" id="WP_204906629.1">
    <property type="nucleotide sequence ID" value="NZ_JACJKS010000009.1"/>
</dbReference>
<name>A0A938XBQ9_9CLOT</name>
<reference evidence="1" key="1">
    <citation type="submission" date="2020-08" db="EMBL/GenBank/DDBJ databases">
        <authorList>
            <person name="Cejkova D."/>
            <person name="Kubasova T."/>
            <person name="Jahodarova E."/>
            <person name="Rychlik I."/>
        </authorList>
    </citation>
    <scope>NUCLEOTIDE SEQUENCE</scope>
    <source>
        <strain evidence="1">An582</strain>
    </source>
</reference>
<evidence type="ECO:0000313" key="1">
    <source>
        <dbReference type="EMBL" id="MBM6948616.1"/>
    </source>
</evidence>
<protein>
    <submittedName>
        <fullName evidence="1">Uncharacterized protein</fullName>
    </submittedName>
</protein>
<reference evidence="1" key="2">
    <citation type="journal article" date="2021" name="Sci. Rep.">
        <title>The distribution of antibiotic resistance genes in chicken gut microbiota commensals.</title>
        <authorList>
            <person name="Juricova H."/>
            <person name="Matiasovicova J."/>
            <person name="Kubasova T."/>
            <person name="Cejkova D."/>
            <person name="Rychlik I."/>
        </authorList>
    </citation>
    <scope>NUCLEOTIDE SEQUENCE</scope>
    <source>
        <strain evidence="1">An582</strain>
    </source>
</reference>
<comment type="caution">
    <text evidence="1">The sequence shown here is derived from an EMBL/GenBank/DDBJ whole genome shotgun (WGS) entry which is preliminary data.</text>
</comment>
<dbReference type="AlphaFoldDB" id="A0A938XBQ9"/>
<sequence>MVEKYAQDMGEKQKRLFNDFVKICIYATDEEFDALLEMRPVDYGMFKSLSEHLIEMGADTSFFKLHERYPKYAKRYGEEIENETSNITFPKMTAEEEKRMKEELYEKIRKLYGDDAV</sequence>
<organism evidence="1 2">
    <name type="scientific">Mordavella massiliensis</name>
    <dbReference type="NCBI Taxonomy" id="1871024"/>
    <lineage>
        <taxon>Bacteria</taxon>
        <taxon>Bacillati</taxon>
        <taxon>Bacillota</taxon>
        <taxon>Clostridia</taxon>
        <taxon>Eubacteriales</taxon>
        <taxon>Clostridiaceae</taxon>
        <taxon>Mordavella</taxon>
    </lineage>
</organism>
<proteinExistence type="predicted"/>
<evidence type="ECO:0000313" key="2">
    <source>
        <dbReference type="Proteomes" id="UP000705508"/>
    </source>
</evidence>
<dbReference type="EMBL" id="JACJKS010000009">
    <property type="protein sequence ID" value="MBM6948616.1"/>
    <property type="molecule type" value="Genomic_DNA"/>
</dbReference>
<accession>A0A938XBQ9</accession>
<dbReference type="Proteomes" id="UP000705508">
    <property type="component" value="Unassembled WGS sequence"/>
</dbReference>
<gene>
    <name evidence="1" type="ORF">H6A20_08095</name>
</gene>